<dbReference type="AlphaFoldDB" id="A0AAV4BL88"/>
<organism evidence="1 2">
    <name type="scientific">Plakobranchus ocellatus</name>
    <dbReference type="NCBI Taxonomy" id="259542"/>
    <lineage>
        <taxon>Eukaryota</taxon>
        <taxon>Metazoa</taxon>
        <taxon>Spiralia</taxon>
        <taxon>Lophotrochozoa</taxon>
        <taxon>Mollusca</taxon>
        <taxon>Gastropoda</taxon>
        <taxon>Heterobranchia</taxon>
        <taxon>Euthyneura</taxon>
        <taxon>Panpulmonata</taxon>
        <taxon>Sacoglossa</taxon>
        <taxon>Placobranchoidea</taxon>
        <taxon>Plakobranchidae</taxon>
        <taxon>Plakobranchus</taxon>
    </lineage>
</organism>
<dbReference type="EMBL" id="BLXT01005153">
    <property type="protein sequence ID" value="GFO20157.1"/>
    <property type="molecule type" value="Genomic_DNA"/>
</dbReference>
<keyword evidence="2" id="KW-1185">Reference proteome</keyword>
<evidence type="ECO:0000313" key="2">
    <source>
        <dbReference type="Proteomes" id="UP000735302"/>
    </source>
</evidence>
<gene>
    <name evidence="1" type="ORF">PoB_004666200</name>
</gene>
<dbReference type="Proteomes" id="UP000735302">
    <property type="component" value="Unassembled WGS sequence"/>
</dbReference>
<protein>
    <submittedName>
        <fullName evidence="1">Uncharacterized protein</fullName>
    </submittedName>
</protein>
<proteinExistence type="predicted"/>
<evidence type="ECO:0000313" key="1">
    <source>
        <dbReference type="EMBL" id="GFO20157.1"/>
    </source>
</evidence>
<accession>A0AAV4BL88</accession>
<name>A0AAV4BL88_9GAST</name>
<comment type="caution">
    <text evidence="1">The sequence shown here is derived from an EMBL/GenBank/DDBJ whole genome shotgun (WGS) entry which is preliminary data.</text>
</comment>
<reference evidence="1 2" key="1">
    <citation type="journal article" date="2021" name="Elife">
        <title>Chloroplast acquisition without the gene transfer in kleptoplastic sea slugs, Plakobranchus ocellatus.</title>
        <authorList>
            <person name="Maeda T."/>
            <person name="Takahashi S."/>
            <person name="Yoshida T."/>
            <person name="Shimamura S."/>
            <person name="Takaki Y."/>
            <person name="Nagai Y."/>
            <person name="Toyoda A."/>
            <person name="Suzuki Y."/>
            <person name="Arimoto A."/>
            <person name="Ishii H."/>
            <person name="Satoh N."/>
            <person name="Nishiyama T."/>
            <person name="Hasebe M."/>
            <person name="Maruyama T."/>
            <person name="Minagawa J."/>
            <person name="Obokata J."/>
            <person name="Shigenobu S."/>
        </authorList>
    </citation>
    <scope>NUCLEOTIDE SEQUENCE [LARGE SCALE GENOMIC DNA]</scope>
</reference>
<sequence>MLNYVRFIALLDSDPVLRDGGGTADNEIALRYAETLLKPQQTATPGLFQLTTDCTARSHTACNSLHSSASYSQQQSALFGLTQPATVYTPWLHTAYDRLHPSASHSLQRTASFGLT</sequence>